<feature type="non-terminal residue" evidence="2">
    <location>
        <position position="40"/>
    </location>
</feature>
<protein>
    <submittedName>
        <fullName evidence="2">Uncharacterized protein</fullName>
    </submittedName>
</protein>
<evidence type="ECO:0000256" key="1">
    <source>
        <dbReference type="SAM" id="MobiDB-lite"/>
    </source>
</evidence>
<keyword evidence="3" id="KW-1185">Reference proteome</keyword>
<feature type="region of interest" description="Disordered" evidence="1">
    <location>
        <begin position="1"/>
        <end position="20"/>
    </location>
</feature>
<proteinExistence type="predicted"/>
<accession>A0A1R3GXZ2</accession>
<gene>
    <name evidence="2" type="ORF">CCACVL1_22557</name>
</gene>
<dbReference type="Gramene" id="OMO62959">
    <property type="protein sequence ID" value="OMO62959"/>
    <property type="gene ID" value="CCACVL1_22557"/>
</dbReference>
<comment type="caution">
    <text evidence="2">The sequence shown here is derived from an EMBL/GenBank/DDBJ whole genome shotgun (WGS) entry which is preliminary data.</text>
</comment>
<evidence type="ECO:0000313" key="2">
    <source>
        <dbReference type="EMBL" id="OMO62959.1"/>
    </source>
</evidence>
<organism evidence="2 3">
    <name type="scientific">Corchorus capsularis</name>
    <name type="common">Jute</name>
    <dbReference type="NCBI Taxonomy" id="210143"/>
    <lineage>
        <taxon>Eukaryota</taxon>
        <taxon>Viridiplantae</taxon>
        <taxon>Streptophyta</taxon>
        <taxon>Embryophyta</taxon>
        <taxon>Tracheophyta</taxon>
        <taxon>Spermatophyta</taxon>
        <taxon>Magnoliopsida</taxon>
        <taxon>eudicotyledons</taxon>
        <taxon>Gunneridae</taxon>
        <taxon>Pentapetalae</taxon>
        <taxon>rosids</taxon>
        <taxon>malvids</taxon>
        <taxon>Malvales</taxon>
        <taxon>Malvaceae</taxon>
        <taxon>Grewioideae</taxon>
        <taxon>Apeibeae</taxon>
        <taxon>Corchorus</taxon>
    </lineage>
</organism>
<evidence type="ECO:0000313" key="3">
    <source>
        <dbReference type="Proteomes" id="UP000188268"/>
    </source>
</evidence>
<dbReference type="Proteomes" id="UP000188268">
    <property type="component" value="Unassembled WGS sequence"/>
</dbReference>
<dbReference type="EMBL" id="AWWV01013074">
    <property type="protein sequence ID" value="OMO62959.1"/>
    <property type="molecule type" value="Genomic_DNA"/>
</dbReference>
<dbReference type="AlphaFoldDB" id="A0A1R3GXZ2"/>
<reference evidence="2 3" key="1">
    <citation type="submission" date="2013-09" db="EMBL/GenBank/DDBJ databases">
        <title>Corchorus capsularis genome sequencing.</title>
        <authorList>
            <person name="Alam M."/>
            <person name="Haque M.S."/>
            <person name="Islam M.S."/>
            <person name="Emdad E.M."/>
            <person name="Islam M.M."/>
            <person name="Ahmed B."/>
            <person name="Halim A."/>
            <person name="Hossen Q.M.M."/>
            <person name="Hossain M.Z."/>
            <person name="Ahmed R."/>
            <person name="Khan M.M."/>
            <person name="Islam R."/>
            <person name="Rashid M.M."/>
            <person name="Khan S.A."/>
            <person name="Rahman M.S."/>
            <person name="Alam M."/>
        </authorList>
    </citation>
    <scope>NUCLEOTIDE SEQUENCE [LARGE SCALE GENOMIC DNA]</scope>
    <source>
        <strain evidence="3">cv. CVL-1</strain>
        <tissue evidence="2">Whole seedling</tissue>
    </source>
</reference>
<feature type="compositionally biased region" description="Basic and acidic residues" evidence="1">
    <location>
        <begin position="1"/>
        <end position="13"/>
    </location>
</feature>
<sequence>MEEIVEKMVGEAGKKRKRDGNRWLLQQNTKFPHQISGIRK</sequence>
<name>A0A1R3GXZ2_COCAP</name>